<dbReference type="WBParaSite" id="SCUD_0000306201-mRNA-1">
    <property type="protein sequence ID" value="SCUD_0000306201-mRNA-1"/>
    <property type="gene ID" value="SCUD_0000306201"/>
</dbReference>
<accession>A0A183JK34</accession>
<evidence type="ECO:0000313" key="2">
    <source>
        <dbReference type="Proteomes" id="UP000279833"/>
    </source>
</evidence>
<reference evidence="1 2" key="2">
    <citation type="submission" date="2018-11" db="EMBL/GenBank/DDBJ databases">
        <authorList>
            <consortium name="Pathogen Informatics"/>
        </authorList>
    </citation>
    <scope>NUCLEOTIDE SEQUENCE [LARGE SCALE GENOMIC DNA]</scope>
    <source>
        <strain evidence="1">Dakar</strain>
        <strain evidence="2">Dakar, Senegal</strain>
    </source>
</reference>
<dbReference type="EMBL" id="UZAK01003285">
    <property type="protein sequence ID" value="VDO78995.1"/>
    <property type="molecule type" value="Genomic_DNA"/>
</dbReference>
<dbReference type="Proteomes" id="UP000279833">
    <property type="component" value="Unassembled WGS sequence"/>
</dbReference>
<protein>
    <submittedName>
        <fullName evidence="3">HTH CENPB-type domain-containing protein</fullName>
    </submittedName>
</protein>
<sequence>MQDDHRDSRTGGRWVEQFKEFLNRPTPLNSPDIEAAHSDTPIDVTPSTIEEIRMAIRQMKSGKAARPDSIPLEALKSDMEVTAKILHTLFGKIR</sequence>
<gene>
    <name evidence="1" type="ORF">SCUD_LOCUS3061</name>
</gene>
<proteinExistence type="predicted"/>
<dbReference type="AlphaFoldDB" id="A0A183JK34"/>
<keyword evidence="2" id="KW-1185">Reference proteome</keyword>
<name>A0A183JK34_9TREM</name>
<reference evidence="3" key="1">
    <citation type="submission" date="2016-06" db="UniProtKB">
        <authorList>
            <consortium name="WormBaseParasite"/>
        </authorList>
    </citation>
    <scope>IDENTIFICATION</scope>
</reference>
<evidence type="ECO:0000313" key="1">
    <source>
        <dbReference type="EMBL" id="VDO78995.1"/>
    </source>
</evidence>
<organism evidence="3">
    <name type="scientific">Schistosoma curassoni</name>
    <dbReference type="NCBI Taxonomy" id="6186"/>
    <lineage>
        <taxon>Eukaryota</taxon>
        <taxon>Metazoa</taxon>
        <taxon>Spiralia</taxon>
        <taxon>Lophotrochozoa</taxon>
        <taxon>Platyhelminthes</taxon>
        <taxon>Trematoda</taxon>
        <taxon>Digenea</taxon>
        <taxon>Strigeidida</taxon>
        <taxon>Schistosomatoidea</taxon>
        <taxon>Schistosomatidae</taxon>
        <taxon>Schistosoma</taxon>
    </lineage>
</organism>
<evidence type="ECO:0000313" key="3">
    <source>
        <dbReference type="WBParaSite" id="SCUD_0000306201-mRNA-1"/>
    </source>
</evidence>